<keyword evidence="5" id="KW-0949">S-adenosyl-L-methionine</keyword>
<dbReference type="AlphaFoldDB" id="A0A1G5Q6I3"/>
<evidence type="ECO:0000259" key="11">
    <source>
        <dbReference type="PROSITE" id="PS50122"/>
    </source>
</evidence>
<dbReference type="PROSITE" id="PS50112">
    <property type="entry name" value="PAS"/>
    <property type="match status" value="2"/>
</dbReference>
<dbReference type="InterPro" id="IPR000014">
    <property type="entry name" value="PAS"/>
</dbReference>
<keyword evidence="3" id="KW-0489">Methyltransferase</keyword>
<dbReference type="PANTHER" id="PTHR24422:SF27">
    <property type="entry name" value="PROTEIN-GLUTAMATE O-METHYLTRANSFERASE"/>
    <property type="match status" value="1"/>
</dbReference>
<organism evidence="13 14">
    <name type="scientific">Thiohalomonas denitrificans</name>
    <dbReference type="NCBI Taxonomy" id="415747"/>
    <lineage>
        <taxon>Bacteria</taxon>
        <taxon>Pseudomonadati</taxon>
        <taxon>Pseudomonadota</taxon>
        <taxon>Gammaproteobacteria</taxon>
        <taxon>Thiohalomonadales</taxon>
        <taxon>Thiohalomonadaceae</taxon>
        <taxon>Thiohalomonas</taxon>
    </lineage>
</organism>
<dbReference type="InterPro" id="IPR022642">
    <property type="entry name" value="CheR_C"/>
</dbReference>
<reference evidence="13 14" key="1">
    <citation type="submission" date="2016-10" db="EMBL/GenBank/DDBJ databases">
        <authorList>
            <person name="de Groot N.N."/>
        </authorList>
    </citation>
    <scope>NUCLEOTIDE SEQUENCE [LARGE SCALE GENOMIC DNA]</scope>
    <source>
        <strain evidence="13 14">HLD2</strain>
    </source>
</reference>
<feature type="compositionally biased region" description="Basic residues" evidence="8">
    <location>
        <begin position="1"/>
        <end position="10"/>
    </location>
</feature>
<dbReference type="Gene3D" id="3.40.50.180">
    <property type="entry name" value="Methylesterase CheB, C-terminal domain"/>
    <property type="match status" value="1"/>
</dbReference>
<evidence type="ECO:0000259" key="12">
    <source>
        <dbReference type="PROSITE" id="PS50123"/>
    </source>
</evidence>
<dbReference type="InterPro" id="IPR035965">
    <property type="entry name" value="PAS-like_dom_sf"/>
</dbReference>
<dbReference type="RefSeq" id="WP_175452480.1">
    <property type="nucleotide sequence ID" value="NZ_FMWD01000004.1"/>
</dbReference>
<feature type="coiled-coil region" evidence="7">
    <location>
        <begin position="648"/>
        <end position="721"/>
    </location>
</feature>
<protein>
    <recommendedName>
        <fullName evidence="2">protein-glutamate O-methyltransferase</fullName>
        <ecNumber evidence="2">2.1.1.80</ecNumber>
    </recommendedName>
</protein>
<dbReference type="STRING" id="415747.SAMN03097708_01431"/>
<feature type="region of interest" description="Disordered" evidence="8">
    <location>
        <begin position="1"/>
        <end position="22"/>
    </location>
</feature>
<dbReference type="Pfam" id="PF00989">
    <property type="entry name" value="PAS"/>
    <property type="match status" value="2"/>
</dbReference>
<feature type="domain" description="PAC" evidence="10">
    <location>
        <begin position="918"/>
        <end position="970"/>
    </location>
</feature>
<evidence type="ECO:0000256" key="4">
    <source>
        <dbReference type="ARBA" id="ARBA00022679"/>
    </source>
</evidence>
<dbReference type="PROSITE" id="PS50113">
    <property type="entry name" value="PAC"/>
    <property type="match status" value="1"/>
</dbReference>
<dbReference type="NCBIfam" id="TIGR00229">
    <property type="entry name" value="sensory_box"/>
    <property type="match status" value="2"/>
</dbReference>
<feature type="active site" evidence="6">
    <location>
        <position position="34"/>
    </location>
</feature>
<dbReference type="Gene3D" id="1.10.155.10">
    <property type="entry name" value="Chemotaxis receptor methyltransferase CheR, N-terminal domain"/>
    <property type="match status" value="1"/>
</dbReference>
<dbReference type="SUPFAM" id="SSF47757">
    <property type="entry name" value="Chemotaxis receptor methyltransferase CheR, N-terminal domain"/>
    <property type="match status" value="1"/>
</dbReference>
<dbReference type="CDD" id="cd16434">
    <property type="entry name" value="CheB-CheR_fusion"/>
    <property type="match status" value="1"/>
</dbReference>
<dbReference type="Gene3D" id="3.40.50.150">
    <property type="entry name" value="Vaccinia Virus protein VP39"/>
    <property type="match status" value="1"/>
</dbReference>
<feature type="domain" description="PAS" evidence="9">
    <location>
        <begin position="845"/>
        <end position="903"/>
    </location>
</feature>
<sequence>MPADKRHAHHPARERENGSPSEEHAVAIVGIGASAGGLEAATALLDALPPDTGLAFVLIQHLAPDHPSMLVDLLARHTDMPVEEAQNAVPAAPNHIYVIPPNASLGILHGVLQVLPALDHHGALLTIDYFLCALARDQGPRAIGVILSGSASDGARGIAAIKAESGITFAQNKESAQHPSMPQSAAEAGADKVLSPADIARELARIAGEPLRVDSADRPGLGDHLGTVLFLLRNQSGHDFTGYKPNTIERRITRRMLLHKLRTVEEYIRYLQQSPGELQALFEELLISVTAFFRDPEVFDALQRQVFPRLIEGRPAQDPIRVWVPGCAGGEEAYSIAIALSEYLASTPVPAQTVQVFGSDIDERAILRARAGLYPDSIMADVSAERLQRFFVKTTNGYQVAQPIRDMCVFAVQDINRDPPFSRMDLVSCRNLLIYLGPALQEKVLGTLHYALKPAGFLLLGSSESIGKAADLFTLMDKKAKIYERKSSQRPVARPGTSWPETRAGEAITRTAAPIGAPARDVVREAEQYILAEFSPPALIVNDHMEVVGYSGRTSPYIEPAHGAASAQLFKVVRQELTGALHLAVHQVLDTNEPVAREAIRYRAQEAERYVDLTVRPLPAVPGYVLVVFQEAGMAPASPPPESAGSLVRALEQELSTTRGQLQSIISEQVNTGETLQSAYEELLSSNEELQSTNEELESAKEELQSTNEELATVNEELLVRNGQLEHANDDLLNLLASVELPMVMLDGELRVRHFTPMARPLLNLIDADVGRPLRHLRTNLDIKELDRDLQAVVDSGDSRTIEVRGRGERWYSLRMRPYKSQEGAIEGAVLVFLDLAEFSAEHAQDLRLAAMVRESADAISLLDLDGRILEWNRGAEALYGYPQAEAQRMNVSALAPHPEQRQVQELLARLRAGETLRSVGARRVTRDGHELEVSITASPLPGPDGAPIAIVSIEQDITHLKHNLERAQRLATVVHDANDAITVRDLDGRIRVWNRAAERLYGYREEEMLGLGIDRLLSPAAREQDEALLTRLRRGEPNERFTTQRRTRNGGTITVELTASLLRDDEGRPQAITTTERTVAG</sequence>
<dbReference type="PANTHER" id="PTHR24422">
    <property type="entry name" value="CHEMOTAXIS PROTEIN METHYLTRANSFERASE"/>
    <property type="match status" value="1"/>
</dbReference>
<dbReference type="PROSITE" id="PS50123">
    <property type="entry name" value="CHER"/>
    <property type="match status" value="1"/>
</dbReference>
<dbReference type="GO" id="GO:0008983">
    <property type="term" value="F:protein-glutamate O-methyltransferase activity"/>
    <property type="evidence" value="ECO:0007669"/>
    <property type="project" value="UniProtKB-EC"/>
</dbReference>
<dbReference type="GO" id="GO:0005737">
    <property type="term" value="C:cytoplasm"/>
    <property type="evidence" value="ECO:0007669"/>
    <property type="project" value="InterPro"/>
</dbReference>
<dbReference type="InterPro" id="IPR000700">
    <property type="entry name" value="PAS-assoc_C"/>
</dbReference>
<evidence type="ECO:0000256" key="1">
    <source>
        <dbReference type="ARBA" id="ARBA00001541"/>
    </source>
</evidence>
<feature type="active site" evidence="6">
    <location>
        <position position="153"/>
    </location>
</feature>
<feature type="active site" evidence="6">
    <location>
        <position position="61"/>
    </location>
</feature>
<dbReference type="Pfam" id="PF13596">
    <property type="entry name" value="PAS_10"/>
    <property type="match status" value="1"/>
</dbReference>
<dbReference type="InterPro" id="IPR050903">
    <property type="entry name" value="Bact_Chemotaxis_MeTrfase"/>
</dbReference>
<proteinExistence type="predicted"/>
<dbReference type="GO" id="GO:0032259">
    <property type="term" value="P:methylation"/>
    <property type="evidence" value="ECO:0007669"/>
    <property type="project" value="UniProtKB-KW"/>
</dbReference>
<dbReference type="EC" id="2.1.1.80" evidence="2"/>
<dbReference type="GO" id="GO:0006355">
    <property type="term" value="P:regulation of DNA-templated transcription"/>
    <property type="evidence" value="ECO:0007669"/>
    <property type="project" value="InterPro"/>
</dbReference>
<feature type="compositionally biased region" description="Basic and acidic residues" evidence="8">
    <location>
        <begin position="11"/>
        <end position="22"/>
    </location>
</feature>
<evidence type="ECO:0000256" key="7">
    <source>
        <dbReference type="SAM" id="Coils"/>
    </source>
</evidence>
<dbReference type="InterPro" id="IPR000673">
    <property type="entry name" value="Sig_transdc_resp-reg_Me-estase"/>
</dbReference>
<dbReference type="InterPro" id="IPR000780">
    <property type="entry name" value="CheR_MeTrfase"/>
</dbReference>
<feature type="domain" description="CheB-type methylesterase" evidence="11">
    <location>
        <begin position="28"/>
        <end position="190"/>
    </location>
</feature>
<dbReference type="SUPFAM" id="SSF53335">
    <property type="entry name" value="S-adenosyl-L-methionine-dependent methyltransferases"/>
    <property type="match status" value="1"/>
</dbReference>
<gene>
    <name evidence="13" type="ORF">SAMN03097708_01431</name>
</gene>
<dbReference type="SMART" id="SM00138">
    <property type="entry name" value="MeTrc"/>
    <property type="match status" value="1"/>
</dbReference>
<dbReference type="GO" id="GO:0006935">
    <property type="term" value="P:chemotaxis"/>
    <property type="evidence" value="ECO:0007669"/>
    <property type="project" value="UniProtKB-UniRule"/>
</dbReference>
<dbReference type="InterPro" id="IPR036804">
    <property type="entry name" value="CheR_N_sf"/>
</dbReference>
<evidence type="ECO:0000256" key="8">
    <source>
        <dbReference type="SAM" id="MobiDB-lite"/>
    </source>
</evidence>
<keyword evidence="4" id="KW-0808">Transferase</keyword>
<dbReference type="CDD" id="cd00130">
    <property type="entry name" value="PAS"/>
    <property type="match status" value="2"/>
</dbReference>
<evidence type="ECO:0000259" key="9">
    <source>
        <dbReference type="PROSITE" id="PS50112"/>
    </source>
</evidence>
<evidence type="ECO:0000256" key="3">
    <source>
        <dbReference type="ARBA" id="ARBA00022603"/>
    </source>
</evidence>
<evidence type="ECO:0000256" key="2">
    <source>
        <dbReference type="ARBA" id="ARBA00012534"/>
    </source>
</evidence>
<feature type="domain" description="CheR-type methyltransferase" evidence="12">
    <location>
        <begin position="231"/>
        <end position="489"/>
    </location>
</feature>
<dbReference type="SMART" id="SM00091">
    <property type="entry name" value="PAS"/>
    <property type="match status" value="3"/>
</dbReference>
<feature type="domain" description="PAS" evidence="9">
    <location>
        <begin position="967"/>
        <end position="1037"/>
    </location>
</feature>
<dbReference type="Proteomes" id="UP000199648">
    <property type="component" value="Unassembled WGS sequence"/>
</dbReference>
<comment type="catalytic activity">
    <reaction evidence="1">
        <text>L-glutamyl-[protein] + S-adenosyl-L-methionine = [protein]-L-glutamate 5-O-methyl ester + S-adenosyl-L-homocysteine</text>
        <dbReference type="Rhea" id="RHEA:24452"/>
        <dbReference type="Rhea" id="RHEA-COMP:10208"/>
        <dbReference type="Rhea" id="RHEA-COMP:10311"/>
        <dbReference type="ChEBI" id="CHEBI:29973"/>
        <dbReference type="ChEBI" id="CHEBI:57856"/>
        <dbReference type="ChEBI" id="CHEBI:59789"/>
        <dbReference type="ChEBI" id="CHEBI:82795"/>
        <dbReference type="EC" id="2.1.1.80"/>
    </reaction>
</comment>
<accession>A0A1G5Q6I3</accession>
<keyword evidence="6" id="KW-0145">Chemotaxis</keyword>
<keyword evidence="6" id="KW-0378">Hydrolase</keyword>
<dbReference type="PROSITE" id="PS50122">
    <property type="entry name" value="CHEB"/>
    <property type="match status" value="1"/>
</dbReference>
<dbReference type="GO" id="GO:0008984">
    <property type="term" value="F:protein-glutamate methylesterase activity"/>
    <property type="evidence" value="ECO:0007669"/>
    <property type="project" value="InterPro"/>
</dbReference>
<dbReference type="Pfam" id="PF01739">
    <property type="entry name" value="CheR"/>
    <property type="match status" value="1"/>
</dbReference>
<dbReference type="EMBL" id="FMWD01000004">
    <property type="protein sequence ID" value="SCZ57453.1"/>
    <property type="molecule type" value="Genomic_DNA"/>
</dbReference>
<dbReference type="Pfam" id="PF01339">
    <property type="entry name" value="CheB_methylest"/>
    <property type="match status" value="1"/>
</dbReference>
<dbReference type="SUPFAM" id="SSF52738">
    <property type="entry name" value="Methylesterase CheB, C-terminal domain"/>
    <property type="match status" value="1"/>
</dbReference>
<dbReference type="SUPFAM" id="SSF55785">
    <property type="entry name" value="PYP-like sensor domain (PAS domain)"/>
    <property type="match status" value="3"/>
</dbReference>
<dbReference type="InterPro" id="IPR013767">
    <property type="entry name" value="PAS_fold"/>
</dbReference>
<evidence type="ECO:0000313" key="14">
    <source>
        <dbReference type="Proteomes" id="UP000199648"/>
    </source>
</evidence>
<dbReference type="InterPro" id="IPR029063">
    <property type="entry name" value="SAM-dependent_MTases_sf"/>
</dbReference>
<keyword evidence="7" id="KW-0175">Coiled coil</keyword>
<evidence type="ECO:0000256" key="5">
    <source>
        <dbReference type="ARBA" id="ARBA00022691"/>
    </source>
</evidence>
<dbReference type="Pfam" id="PF03705">
    <property type="entry name" value="CheR_N"/>
    <property type="match status" value="1"/>
</dbReference>
<evidence type="ECO:0000259" key="10">
    <source>
        <dbReference type="PROSITE" id="PS50113"/>
    </source>
</evidence>
<dbReference type="InterPro" id="IPR035909">
    <property type="entry name" value="CheB_C"/>
</dbReference>
<evidence type="ECO:0000313" key="13">
    <source>
        <dbReference type="EMBL" id="SCZ57453.1"/>
    </source>
</evidence>
<name>A0A1G5Q6I3_9GAMM</name>
<dbReference type="PRINTS" id="PR00996">
    <property type="entry name" value="CHERMTFRASE"/>
</dbReference>
<dbReference type="GO" id="GO:0000156">
    <property type="term" value="F:phosphorelay response regulator activity"/>
    <property type="evidence" value="ECO:0007669"/>
    <property type="project" value="InterPro"/>
</dbReference>
<dbReference type="Gene3D" id="3.30.450.20">
    <property type="entry name" value="PAS domain"/>
    <property type="match status" value="3"/>
</dbReference>
<evidence type="ECO:0000256" key="6">
    <source>
        <dbReference type="PROSITE-ProRule" id="PRU00050"/>
    </source>
</evidence>
<keyword evidence="14" id="KW-1185">Reference proteome</keyword>
<dbReference type="InterPro" id="IPR022641">
    <property type="entry name" value="CheR_N"/>
</dbReference>